<reference evidence="2 3" key="1">
    <citation type="submission" date="2013-03" db="EMBL/GenBank/DDBJ databases">
        <title>The Genome Sequence of Capronia epimyces CBS 606.96.</title>
        <authorList>
            <consortium name="The Broad Institute Genomics Platform"/>
            <person name="Cuomo C."/>
            <person name="de Hoog S."/>
            <person name="Gorbushina A."/>
            <person name="Walker B."/>
            <person name="Young S.K."/>
            <person name="Zeng Q."/>
            <person name="Gargeya S."/>
            <person name="Fitzgerald M."/>
            <person name="Haas B."/>
            <person name="Abouelleil A."/>
            <person name="Allen A.W."/>
            <person name="Alvarado L."/>
            <person name="Arachchi H.M."/>
            <person name="Berlin A.M."/>
            <person name="Chapman S.B."/>
            <person name="Gainer-Dewar J."/>
            <person name="Goldberg J."/>
            <person name="Griggs A."/>
            <person name="Gujja S."/>
            <person name="Hansen M."/>
            <person name="Howarth C."/>
            <person name="Imamovic A."/>
            <person name="Ireland A."/>
            <person name="Larimer J."/>
            <person name="McCowan C."/>
            <person name="Murphy C."/>
            <person name="Pearson M."/>
            <person name="Poon T.W."/>
            <person name="Priest M."/>
            <person name="Roberts A."/>
            <person name="Saif S."/>
            <person name="Shea T."/>
            <person name="Sisk P."/>
            <person name="Sykes S."/>
            <person name="Wortman J."/>
            <person name="Nusbaum C."/>
            <person name="Birren B."/>
        </authorList>
    </citation>
    <scope>NUCLEOTIDE SEQUENCE [LARGE SCALE GENOMIC DNA]</scope>
    <source>
        <strain evidence="2 3">CBS 606.96</strain>
    </source>
</reference>
<dbReference type="GeneID" id="19170775"/>
<evidence type="ECO:0000313" key="2">
    <source>
        <dbReference type="EMBL" id="EXJ82852.1"/>
    </source>
</evidence>
<dbReference type="RefSeq" id="XP_007734975.1">
    <property type="nucleotide sequence ID" value="XM_007736785.1"/>
</dbReference>
<evidence type="ECO:0000259" key="1">
    <source>
        <dbReference type="PROSITE" id="PS50097"/>
    </source>
</evidence>
<comment type="caution">
    <text evidence="2">The sequence shown here is derived from an EMBL/GenBank/DDBJ whole genome shotgun (WGS) entry which is preliminary data.</text>
</comment>
<dbReference type="InterPro" id="IPR011333">
    <property type="entry name" value="SKP1/BTB/POZ_sf"/>
</dbReference>
<feature type="domain" description="BTB" evidence="1">
    <location>
        <begin position="22"/>
        <end position="83"/>
    </location>
</feature>
<keyword evidence="3" id="KW-1185">Reference proteome</keyword>
<dbReference type="PANTHER" id="PTHR47843">
    <property type="entry name" value="BTB DOMAIN-CONTAINING PROTEIN-RELATED"/>
    <property type="match status" value="1"/>
</dbReference>
<dbReference type="HOGENOM" id="CLU_076134_0_0_1"/>
<dbReference type="SUPFAM" id="SSF54695">
    <property type="entry name" value="POZ domain"/>
    <property type="match status" value="1"/>
</dbReference>
<dbReference type="STRING" id="1182542.W9XQQ8"/>
<dbReference type="CDD" id="cd18186">
    <property type="entry name" value="BTB_POZ_ZBTB_KLHL-like"/>
    <property type="match status" value="1"/>
</dbReference>
<protein>
    <recommendedName>
        <fullName evidence="1">BTB domain-containing protein</fullName>
    </recommendedName>
</protein>
<sequence length="251" mass="28683">MYPPLKGRFTDPPQVPRGTKIVKVLVGSEQEEFTVHRDLLCAASKFFDRALAGPFIEGQTQEVRLPEELAHVFTFLVEWLYIGGYLDTTYPSLVRSRQRDFKDDYYLKVYLMADRLMVPGLQLLSFQRIREIFGDKAATLPSRDFLHSLFSEGVPLALQMHVLEHAAYWFFKSSKDEWAALFTIYDRFGTEMALAKIRSADNPLYLHPSAVPDFCECGGFNLEALEKEARLSDQAFSSGTTKKLYTLQLTA</sequence>
<gene>
    <name evidence="2" type="ORF">A1O3_06667</name>
</gene>
<dbReference type="InterPro" id="IPR000210">
    <property type="entry name" value="BTB/POZ_dom"/>
</dbReference>
<dbReference type="Pfam" id="PF00651">
    <property type="entry name" value="BTB"/>
    <property type="match status" value="1"/>
</dbReference>
<dbReference type="OrthoDB" id="1022638at2759"/>
<accession>W9XQQ8</accession>
<evidence type="ECO:0000313" key="3">
    <source>
        <dbReference type="Proteomes" id="UP000019478"/>
    </source>
</evidence>
<dbReference type="Proteomes" id="UP000019478">
    <property type="component" value="Unassembled WGS sequence"/>
</dbReference>
<dbReference type="PANTHER" id="PTHR47843:SF2">
    <property type="entry name" value="BTB DOMAIN-CONTAINING PROTEIN"/>
    <property type="match status" value="1"/>
</dbReference>
<dbReference type="AlphaFoldDB" id="W9XQQ8"/>
<proteinExistence type="predicted"/>
<dbReference type="Gene3D" id="3.30.710.10">
    <property type="entry name" value="Potassium Channel Kv1.1, Chain A"/>
    <property type="match status" value="1"/>
</dbReference>
<dbReference type="PROSITE" id="PS50097">
    <property type="entry name" value="BTB"/>
    <property type="match status" value="1"/>
</dbReference>
<name>W9XQQ8_9EURO</name>
<dbReference type="EMBL" id="AMGY01000005">
    <property type="protein sequence ID" value="EXJ82852.1"/>
    <property type="molecule type" value="Genomic_DNA"/>
</dbReference>
<organism evidence="2 3">
    <name type="scientific">Capronia epimyces CBS 606.96</name>
    <dbReference type="NCBI Taxonomy" id="1182542"/>
    <lineage>
        <taxon>Eukaryota</taxon>
        <taxon>Fungi</taxon>
        <taxon>Dikarya</taxon>
        <taxon>Ascomycota</taxon>
        <taxon>Pezizomycotina</taxon>
        <taxon>Eurotiomycetes</taxon>
        <taxon>Chaetothyriomycetidae</taxon>
        <taxon>Chaetothyriales</taxon>
        <taxon>Herpotrichiellaceae</taxon>
        <taxon>Capronia</taxon>
    </lineage>
</organism>